<feature type="compositionally biased region" description="Low complexity" evidence="1">
    <location>
        <begin position="279"/>
        <end position="295"/>
    </location>
</feature>
<keyword evidence="2" id="KW-0472">Membrane</keyword>
<keyword evidence="2" id="KW-1133">Transmembrane helix</keyword>
<keyword evidence="4" id="KW-1185">Reference proteome</keyword>
<evidence type="ECO:0000256" key="2">
    <source>
        <dbReference type="SAM" id="Phobius"/>
    </source>
</evidence>
<proteinExistence type="predicted"/>
<feature type="region of interest" description="Disordered" evidence="1">
    <location>
        <begin position="152"/>
        <end position="206"/>
    </location>
</feature>
<gene>
    <name evidence="3" type="ORF">LPJ64_005918</name>
</gene>
<keyword evidence="2" id="KW-0812">Transmembrane</keyword>
<evidence type="ECO:0000313" key="3">
    <source>
        <dbReference type="EMBL" id="KAJ1642215.1"/>
    </source>
</evidence>
<name>A0A9W8CHP2_9FUNG</name>
<feature type="non-terminal residue" evidence="3">
    <location>
        <position position="344"/>
    </location>
</feature>
<evidence type="ECO:0000313" key="4">
    <source>
        <dbReference type="Proteomes" id="UP001145021"/>
    </source>
</evidence>
<reference evidence="3" key="1">
    <citation type="submission" date="2022-07" db="EMBL/GenBank/DDBJ databases">
        <title>Phylogenomic reconstructions and comparative analyses of Kickxellomycotina fungi.</title>
        <authorList>
            <person name="Reynolds N.K."/>
            <person name="Stajich J.E."/>
            <person name="Barry K."/>
            <person name="Grigoriev I.V."/>
            <person name="Crous P."/>
            <person name="Smith M.E."/>
        </authorList>
    </citation>
    <scope>NUCLEOTIDE SEQUENCE</scope>
    <source>
        <strain evidence="3">NBRC 105413</strain>
    </source>
</reference>
<feature type="transmembrane region" description="Helical" evidence="2">
    <location>
        <begin position="22"/>
        <end position="45"/>
    </location>
</feature>
<sequence length="344" mass="35467">MNSDQQHNSSRLQSTMVLGSRLAAIVLSCISVICSLIVVVSYIRMLRRFRAHQRKIIEASMGHSGSNGVDHPPLSVAAAVANDVAATCFSCESSLATPCVSKSFFSSNSHQLGGVPSSNGKLHSAAGAANGMVSVGIGMTPQNVLLQFREPSINNSSSAGGNSGSGTSAPLPPASIHRSSMPPLPQHMPLSVDSKHKTSNGSRATSLDRIYGAYGRLSSGGIATNKKQQRSCNNGQSASAFPATLDVVASAPASAAASESVSASASAFASLSASSAEQGQQQPLPAAAAATTDGAVPSSLEPGVEAVSNAKPPHADAAWPHQSESRKWPWSRSHFWSGWLWRPG</sequence>
<feature type="region of interest" description="Disordered" evidence="1">
    <location>
        <begin position="279"/>
        <end position="300"/>
    </location>
</feature>
<organism evidence="3 4">
    <name type="scientific">Coemansia asiatica</name>
    <dbReference type="NCBI Taxonomy" id="1052880"/>
    <lineage>
        <taxon>Eukaryota</taxon>
        <taxon>Fungi</taxon>
        <taxon>Fungi incertae sedis</taxon>
        <taxon>Zoopagomycota</taxon>
        <taxon>Kickxellomycotina</taxon>
        <taxon>Kickxellomycetes</taxon>
        <taxon>Kickxellales</taxon>
        <taxon>Kickxellaceae</taxon>
        <taxon>Coemansia</taxon>
    </lineage>
</organism>
<dbReference type="EMBL" id="JANBOH010000449">
    <property type="protein sequence ID" value="KAJ1642215.1"/>
    <property type="molecule type" value="Genomic_DNA"/>
</dbReference>
<dbReference type="AlphaFoldDB" id="A0A9W8CHP2"/>
<accession>A0A9W8CHP2</accession>
<feature type="compositionally biased region" description="Low complexity" evidence="1">
    <location>
        <begin position="152"/>
        <end position="168"/>
    </location>
</feature>
<comment type="caution">
    <text evidence="3">The sequence shown here is derived from an EMBL/GenBank/DDBJ whole genome shotgun (WGS) entry which is preliminary data.</text>
</comment>
<evidence type="ECO:0000256" key="1">
    <source>
        <dbReference type="SAM" id="MobiDB-lite"/>
    </source>
</evidence>
<protein>
    <submittedName>
        <fullName evidence="3">Uncharacterized protein</fullName>
    </submittedName>
</protein>
<dbReference type="Proteomes" id="UP001145021">
    <property type="component" value="Unassembled WGS sequence"/>
</dbReference>